<dbReference type="InterPro" id="IPR010982">
    <property type="entry name" value="Lambda_DNA-bd_dom_sf"/>
</dbReference>
<dbReference type="Pfam" id="PF00532">
    <property type="entry name" value="Peripla_BP_1"/>
    <property type="match status" value="1"/>
</dbReference>
<dbReference type="InterPro" id="IPR000843">
    <property type="entry name" value="HTH_LacI"/>
</dbReference>
<dbReference type="AlphaFoldDB" id="A0A420ECZ9"/>
<gene>
    <name evidence="5" type="ORF">DBZ36_09035</name>
</gene>
<dbReference type="PROSITE" id="PS50932">
    <property type="entry name" value="HTH_LACI_2"/>
    <property type="match status" value="1"/>
</dbReference>
<dbReference type="PANTHER" id="PTHR30146:SF109">
    <property type="entry name" value="HTH-TYPE TRANSCRIPTIONAL REGULATOR GALS"/>
    <property type="match status" value="1"/>
</dbReference>
<dbReference type="GO" id="GO:0003700">
    <property type="term" value="F:DNA-binding transcription factor activity"/>
    <property type="evidence" value="ECO:0007669"/>
    <property type="project" value="TreeGrafter"/>
</dbReference>
<dbReference type="SUPFAM" id="SSF47413">
    <property type="entry name" value="lambda repressor-like DNA-binding domains"/>
    <property type="match status" value="1"/>
</dbReference>
<proteinExistence type="predicted"/>
<evidence type="ECO:0000256" key="1">
    <source>
        <dbReference type="ARBA" id="ARBA00023015"/>
    </source>
</evidence>
<dbReference type="Proteomes" id="UP000286482">
    <property type="component" value="Unassembled WGS sequence"/>
</dbReference>
<name>A0A420ECZ9_9ALTE</name>
<dbReference type="InterPro" id="IPR001761">
    <property type="entry name" value="Peripla_BP/Lac1_sug-bd_dom"/>
</dbReference>
<dbReference type="OrthoDB" id="5681588at2"/>
<evidence type="ECO:0000256" key="3">
    <source>
        <dbReference type="ARBA" id="ARBA00023163"/>
    </source>
</evidence>
<evidence type="ECO:0000256" key="2">
    <source>
        <dbReference type="ARBA" id="ARBA00023125"/>
    </source>
</evidence>
<dbReference type="Pfam" id="PF00356">
    <property type="entry name" value="LacI"/>
    <property type="match status" value="1"/>
</dbReference>
<protein>
    <submittedName>
        <fullName evidence="5">LacI family DNA-binding transcriptional regulator</fullName>
    </submittedName>
</protein>
<evidence type="ECO:0000313" key="5">
    <source>
        <dbReference type="EMBL" id="RKF18543.1"/>
    </source>
</evidence>
<keyword evidence="3" id="KW-0804">Transcription</keyword>
<evidence type="ECO:0000313" key="6">
    <source>
        <dbReference type="Proteomes" id="UP000286482"/>
    </source>
</evidence>
<dbReference type="SMART" id="SM00354">
    <property type="entry name" value="HTH_LACI"/>
    <property type="match status" value="1"/>
</dbReference>
<organism evidence="5 6">
    <name type="scientific">Alginatibacterium sediminis</name>
    <dbReference type="NCBI Taxonomy" id="2164068"/>
    <lineage>
        <taxon>Bacteria</taxon>
        <taxon>Pseudomonadati</taxon>
        <taxon>Pseudomonadota</taxon>
        <taxon>Gammaproteobacteria</taxon>
        <taxon>Alteromonadales</taxon>
        <taxon>Alteromonadaceae</taxon>
        <taxon>Alginatibacterium</taxon>
    </lineage>
</organism>
<dbReference type="SUPFAM" id="SSF53822">
    <property type="entry name" value="Periplasmic binding protein-like I"/>
    <property type="match status" value="1"/>
</dbReference>
<keyword evidence="2 5" id="KW-0238">DNA-binding</keyword>
<dbReference type="GO" id="GO:0000976">
    <property type="term" value="F:transcription cis-regulatory region binding"/>
    <property type="evidence" value="ECO:0007669"/>
    <property type="project" value="TreeGrafter"/>
</dbReference>
<accession>A0A420ECZ9</accession>
<dbReference type="Gene3D" id="1.10.260.40">
    <property type="entry name" value="lambda repressor-like DNA-binding domains"/>
    <property type="match status" value="1"/>
</dbReference>
<keyword evidence="6" id="KW-1185">Reference proteome</keyword>
<feature type="domain" description="HTH lacI-type" evidence="4">
    <location>
        <begin position="4"/>
        <end position="58"/>
    </location>
</feature>
<comment type="caution">
    <text evidence="5">The sequence shown here is derived from an EMBL/GenBank/DDBJ whole genome shotgun (WGS) entry which is preliminary data.</text>
</comment>
<dbReference type="EMBL" id="RAQO01000005">
    <property type="protein sequence ID" value="RKF18543.1"/>
    <property type="molecule type" value="Genomic_DNA"/>
</dbReference>
<evidence type="ECO:0000259" key="4">
    <source>
        <dbReference type="PROSITE" id="PS50932"/>
    </source>
</evidence>
<dbReference type="Gene3D" id="3.40.50.2300">
    <property type="match status" value="2"/>
</dbReference>
<dbReference type="InterPro" id="IPR028082">
    <property type="entry name" value="Peripla_BP_I"/>
</dbReference>
<keyword evidence="1" id="KW-0805">Transcription regulation</keyword>
<dbReference type="PANTHER" id="PTHR30146">
    <property type="entry name" value="LACI-RELATED TRANSCRIPTIONAL REPRESSOR"/>
    <property type="match status" value="1"/>
</dbReference>
<dbReference type="CDD" id="cd01392">
    <property type="entry name" value="HTH_LacI"/>
    <property type="match status" value="1"/>
</dbReference>
<sequence length="339" mass="37673">MARPTLKSISKRTGYSLTTISRALKDGPEVKPETIAKVKAIAQELGYRPDPSGLRLRTGKTFVICAIIPVIPVIQPGQTVGDLGSLRLVKGLTEALKGTNYHLMVLPDSGTGDRMEDVRYVVESGIADGLILNLTSTDDRRVRYLHEQKFPFITFGRTELSFDHAFFDVDNIDFAYRASSALYKKGRFNQRIVVSDLSYSYCVHQWMGFKRAALEHGVEVNQQQHLIEEAKIPSYDELVVSMQSSDETVDGIIFPGEITCLGVLSSLQKRGKTIGKDIDLVTLENSHLVDFFGVPITSFHQDTLHVGNRLSTMLLEQIDGKPAEDLQELVCTNLREAGV</sequence>
<dbReference type="RefSeq" id="WP_120354622.1">
    <property type="nucleotide sequence ID" value="NZ_RAQO01000005.1"/>
</dbReference>
<reference evidence="5 6" key="1">
    <citation type="submission" date="2018-09" db="EMBL/GenBank/DDBJ databases">
        <authorList>
            <person name="Wang Z."/>
        </authorList>
    </citation>
    <scope>NUCLEOTIDE SEQUENCE [LARGE SCALE GENOMIC DNA]</scope>
    <source>
        <strain evidence="5 6">ALS 81</strain>
    </source>
</reference>